<dbReference type="RefSeq" id="WP_066193085.1">
    <property type="nucleotide sequence ID" value="NZ_JARMMB010000004.1"/>
</dbReference>
<comment type="caution">
    <text evidence="2">The sequence shown here is derived from an EMBL/GenBank/DDBJ whole genome shotgun (WGS) entry which is preliminary data.</text>
</comment>
<reference evidence="2 3" key="1">
    <citation type="journal article" date="2010" name="Int. J. Syst. Evol. Microbiol.">
        <title>Bacillus horneckiae sp. nov., isolated from a spacecraft-assembly clean room.</title>
        <authorList>
            <person name="Vaishampayan P."/>
            <person name="Probst A."/>
            <person name="Krishnamurthi S."/>
            <person name="Ghosh S."/>
            <person name="Osman S."/>
            <person name="McDowall A."/>
            <person name="Ruckmani A."/>
            <person name="Mayilraj S."/>
            <person name="Venkateswaran K."/>
        </authorList>
    </citation>
    <scope>NUCLEOTIDE SEQUENCE [LARGE SCALE GENOMIC DNA]</scope>
    <source>
        <strain evidence="3">1PO1SC</strain>
    </source>
</reference>
<protein>
    <recommendedName>
        <fullName evidence="1">DUF6792 domain-containing protein</fullName>
    </recommendedName>
</protein>
<name>A0A2N0ZCB6_9BACI</name>
<dbReference type="Pfam" id="PF20591">
    <property type="entry name" value="DUF6792"/>
    <property type="match status" value="1"/>
</dbReference>
<dbReference type="EMBL" id="PISD01000049">
    <property type="protein sequence ID" value="PKG27156.1"/>
    <property type="molecule type" value="Genomic_DNA"/>
</dbReference>
<dbReference type="InterPro" id="IPR046742">
    <property type="entry name" value="DUF6792"/>
</dbReference>
<accession>A0A2N0ZCB6</accession>
<organism evidence="2 3">
    <name type="scientific">Cytobacillus horneckiae</name>
    <dbReference type="NCBI Taxonomy" id="549687"/>
    <lineage>
        <taxon>Bacteria</taxon>
        <taxon>Bacillati</taxon>
        <taxon>Bacillota</taxon>
        <taxon>Bacilli</taxon>
        <taxon>Bacillales</taxon>
        <taxon>Bacillaceae</taxon>
        <taxon>Cytobacillus</taxon>
    </lineage>
</organism>
<dbReference type="AlphaFoldDB" id="A0A2N0ZCB6"/>
<dbReference type="Proteomes" id="UP000233343">
    <property type="component" value="Unassembled WGS sequence"/>
</dbReference>
<proteinExistence type="predicted"/>
<feature type="domain" description="DUF6792" evidence="1">
    <location>
        <begin position="22"/>
        <end position="248"/>
    </location>
</feature>
<keyword evidence="3" id="KW-1185">Reference proteome</keyword>
<gene>
    <name evidence="2" type="ORF">CWS20_20110</name>
</gene>
<evidence type="ECO:0000313" key="2">
    <source>
        <dbReference type="EMBL" id="PKG27156.1"/>
    </source>
</evidence>
<evidence type="ECO:0000259" key="1">
    <source>
        <dbReference type="Pfam" id="PF20591"/>
    </source>
</evidence>
<sequence length="667" mass="75614">MSEEILNTDILKARIANLEYGISGEISEEEIRRIYIEEMGVELPANITIYHSDDIDELKTSSQDSGFDGTVIHFYNPSLNINQSYTITRGSEHSEDNGEGEPLDWYYNGLGIFTGKVKNQYEDAMRFDEIVSQKISASIKADHDNTLKVEKYGIGHSLGGNLIQMLQLMSDSYTKVYAINDAPPSAYQLAQIDVNFQFNIARKFNIDPNDDDQLYAIPPDQLKTFAEEYYKKRGAHIHHITAEEDMLFGASGIRGFLDLGTREMINTDPDFEGLRTMLGNISDKDLRTLQMFLTTVAPYYNEEGAKGLVKGMFGYDENIPVLIDNIQKEWNKFVFGPKWKFTGVDVNFDIFPLGSTNLKLPALVPNIPTELFSSVGKLRMHLLEMQGRLTALVGVIPSFIRILYATTGTLREDLVPHLEAIKGSAANILTAIGNLSKGAMEAVFKPDVPNMFNYLVDFINLAAIVKQEIANIKEELSNLWEGIKDWVGDLTKAVDAHGLNHVATALSDDNKRYEGNDMIISTGSHSQKVEVNLSSAVRIYQLGMDKYQDKKEVLNRLRNLYSQEYIHDFQQRTSKLMHSIHYMESNPKAFKYLLPSKNLEITGISVNEDIRPLDALLTDKFEEMFHDFDREIELGTKLINRIRSSIEQLFHEDQKISDIFDLANMKV</sequence>
<evidence type="ECO:0000313" key="3">
    <source>
        <dbReference type="Proteomes" id="UP000233343"/>
    </source>
</evidence>